<dbReference type="GO" id="GO:0004499">
    <property type="term" value="F:N,N-dimethylaniline monooxygenase activity"/>
    <property type="evidence" value="ECO:0007669"/>
    <property type="project" value="InterPro"/>
</dbReference>
<evidence type="ECO:0000313" key="8">
    <source>
        <dbReference type="EMBL" id="KTB34552.1"/>
    </source>
</evidence>
<organism evidence="8 9">
    <name type="scientific">Moniliophthora roreri</name>
    <name type="common">Frosty pod rot fungus</name>
    <name type="synonym">Monilia roreri</name>
    <dbReference type="NCBI Taxonomy" id="221103"/>
    <lineage>
        <taxon>Eukaryota</taxon>
        <taxon>Fungi</taxon>
        <taxon>Dikarya</taxon>
        <taxon>Basidiomycota</taxon>
        <taxon>Agaricomycotina</taxon>
        <taxon>Agaricomycetes</taxon>
        <taxon>Agaricomycetidae</taxon>
        <taxon>Agaricales</taxon>
        <taxon>Marasmiineae</taxon>
        <taxon>Marasmiaceae</taxon>
        <taxon>Moniliophthora</taxon>
    </lineage>
</organism>
<evidence type="ECO:0000256" key="1">
    <source>
        <dbReference type="ARBA" id="ARBA00001974"/>
    </source>
</evidence>
<evidence type="ECO:0000256" key="4">
    <source>
        <dbReference type="ARBA" id="ARBA00022827"/>
    </source>
</evidence>
<dbReference type="GO" id="GO:0050660">
    <property type="term" value="F:flavin adenine dinucleotide binding"/>
    <property type="evidence" value="ECO:0007669"/>
    <property type="project" value="InterPro"/>
</dbReference>
<dbReference type="EMBL" id="LATX01002064">
    <property type="protein sequence ID" value="KTB34552.1"/>
    <property type="molecule type" value="Genomic_DNA"/>
</dbReference>
<dbReference type="InterPro" id="IPR036188">
    <property type="entry name" value="FAD/NAD-bd_sf"/>
</dbReference>
<accession>A0A0W0FE52</accession>
<reference evidence="8 9" key="1">
    <citation type="submission" date="2015-12" db="EMBL/GenBank/DDBJ databases">
        <title>Draft genome sequence of Moniliophthora roreri, the causal agent of frosty pod rot of cacao.</title>
        <authorList>
            <person name="Aime M.C."/>
            <person name="Diaz-Valderrama J.R."/>
            <person name="Kijpornyongpan T."/>
            <person name="Phillips-Mora W."/>
        </authorList>
    </citation>
    <scope>NUCLEOTIDE SEQUENCE [LARGE SCALE GENOMIC DNA]</scope>
    <source>
        <strain evidence="8 9">MCA 2952</strain>
    </source>
</reference>
<gene>
    <name evidence="8" type="ORF">WG66_12881</name>
</gene>
<dbReference type="GO" id="GO:0050661">
    <property type="term" value="F:NADP binding"/>
    <property type="evidence" value="ECO:0007669"/>
    <property type="project" value="InterPro"/>
</dbReference>
<dbReference type="eggNOG" id="KOG1399">
    <property type="taxonomic scope" value="Eukaryota"/>
</dbReference>
<dbReference type="InterPro" id="IPR050775">
    <property type="entry name" value="FAD-binding_Monooxygenases"/>
</dbReference>
<comment type="similarity">
    <text evidence="2">Belongs to the FAD-binding monooxygenase family.</text>
</comment>
<comment type="caution">
    <text evidence="8">The sequence shown here is derived from an EMBL/GenBank/DDBJ whole genome shotgun (WGS) entry which is preliminary data.</text>
</comment>
<evidence type="ECO:0000256" key="6">
    <source>
        <dbReference type="ARBA" id="ARBA00023002"/>
    </source>
</evidence>
<keyword evidence="6" id="KW-0560">Oxidoreductase</keyword>
<name>A0A0W0FE52_MONRR</name>
<keyword evidence="7" id="KW-0503">Monooxygenase</keyword>
<dbReference type="AlphaFoldDB" id="A0A0W0FE52"/>
<dbReference type="Pfam" id="PF00743">
    <property type="entry name" value="FMO-like"/>
    <property type="match status" value="1"/>
</dbReference>
<dbReference type="PANTHER" id="PTHR43098">
    <property type="entry name" value="L-ORNITHINE N(5)-MONOOXYGENASE-RELATED"/>
    <property type="match status" value="1"/>
</dbReference>
<dbReference type="SUPFAM" id="SSF51905">
    <property type="entry name" value="FAD/NAD(P)-binding domain"/>
    <property type="match status" value="3"/>
</dbReference>
<evidence type="ECO:0008006" key="10">
    <source>
        <dbReference type="Google" id="ProtNLM"/>
    </source>
</evidence>
<sequence length="576" mass="65420">MHPSAVAGRAFIQAFKSPCSTDLYPSLPILLHSSMANTNSEKLDIVIVGAGFAGIHQLIRLRKLGGLSIQVLEEASDLGGLWYWNNYPGKLSSFPYSSTHTDSLPFPEVYEEWDQSESFATRDDILRYFRIADNKFDVKRDIRFNSKVVSAHWDGTNYHWNTITADGAVFHSKYLLLCIGFAAKMYIPDWKGVGSFKGTVYHTSRWPQEGADFKGKRVGVIGTGATGVQVIQTIFDQCDSLTVFQRTPNIALPMRLLKLNKEDRRSDHFPTVLHRRLQTFAGFSYDFLYDENPFDVPPEERELHFEKLWEKGGLRFWLATYSKIFYDPKIGQECYEFWRRKTAPRVKDPAVRELLVPSKPLHHFGIRRHSLEQRYYEAFNHPTTKLVDIRGNAIEEITPKGVKTADGTEYEFDILIFATGFDAMTGGMRQIDIRGRNGLSLLEKWNDATRTCLGMAINGFPNMFFVYGPQAPSAFANGPSCIDVQSEWVTRCIDYMEKNGCKTTDATPEAEEEWTNLSNDLMNKTLFLDVASSWHTGSNIPGKRVEALNFFGGLPMYVKKIGESADSGYTGFIFEQ</sequence>
<dbReference type="InterPro" id="IPR020946">
    <property type="entry name" value="Flavin_mOase-like"/>
</dbReference>
<dbReference type="PANTHER" id="PTHR43098:SF3">
    <property type="entry name" value="L-ORNITHINE N(5)-MONOOXYGENASE-RELATED"/>
    <property type="match status" value="1"/>
</dbReference>
<evidence type="ECO:0000256" key="7">
    <source>
        <dbReference type="ARBA" id="ARBA00023033"/>
    </source>
</evidence>
<protein>
    <recommendedName>
        <fullName evidence="10">Cyclohexanone monooxygenase</fullName>
    </recommendedName>
</protein>
<evidence type="ECO:0000313" key="9">
    <source>
        <dbReference type="Proteomes" id="UP000054988"/>
    </source>
</evidence>
<keyword evidence="3" id="KW-0285">Flavoprotein</keyword>
<comment type="cofactor">
    <cofactor evidence="1">
        <name>FAD</name>
        <dbReference type="ChEBI" id="CHEBI:57692"/>
    </cofactor>
</comment>
<keyword evidence="4" id="KW-0274">FAD</keyword>
<dbReference type="Proteomes" id="UP000054988">
    <property type="component" value="Unassembled WGS sequence"/>
</dbReference>
<evidence type="ECO:0000256" key="5">
    <source>
        <dbReference type="ARBA" id="ARBA00022857"/>
    </source>
</evidence>
<keyword evidence="5" id="KW-0521">NADP</keyword>
<proteinExistence type="inferred from homology"/>
<evidence type="ECO:0000256" key="2">
    <source>
        <dbReference type="ARBA" id="ARBA00010139"/>
    </source>
</evidence>
<dbReference type="Gene3D" id="3.50.50.60">
    <property type="entry name" value="FAD/NAD(P)-binding domain"/>
    <property type="match status" value="2"/>
</dbReference>
<evidence type="ECO:0000256" key="3">
    <source>
        <dbReference type="ARBA" id="ARBA00022630"/>
    </source>
</evidence>